<dbReference type="Proteomes" id="UP000055047">
    <property type="component" value="Unassembled WGS sequence"/>
</dbReference>
<protein>
    <submittedName>
        <fullName evidence="1">p44 outer membrane protein, silent</fullName>
    </submittedName>
</protein>
<evidence type="ECO:0000313" key="1">
    <source>
        <dbReference type="EMBL" id="CEG21093.1"/>
    </source>
</evidence>
<proteinExistence type="predicted"/>
<dbReference type="AlphaFoldDB" id="A0A098EFQ2"/>
<sequence>MMLLLDRLINLLLLLLRLLVRILSSLLRRWRFLIQVSVRRFVRRRRGQVVRLQNLGSMLRKLLPQWVQITRPLCVGEKTMQLVVVVKQSPRF</sequence>
<evidence type="ECO:0000313" key="2">
    <source>
        <dbReference type="Proteomes" id="UP000055047"/>
    </source>
</evidence>
<organism evidence="1 2">
    <name type="scientific">Anaplasma phagocytophilum</name>
    <name type="common">Ehrlichia phagocytophila</name>
    <dbReference type="NCBI Taxonomy" id="948"/>
    <lineage>
        <taxon>Bacteria</taxon>
        <taxon>Pseudomonadati</taxon>
        <taxon>Pseudomonadota</taxon>
        <taxon>Alphaproteobacteria</taxon>
        <taxon>Rickettsiales</taxon>
        <taxon>Anaplasmataceae</taxon>
        <taxon>Anaplasma</taxon>
        <taxon>phagocytophilum group</taxon>
    </lineage>
</organism>
<accession>A0A098EFQ2</accession>
<dbReference type="EMBL" id="CCXQ01000161">
    <property type="protein sequence ID" value="CEG21093.1"/>
    <property type="molecule type" value="Genomic_DNA"/>
</dbReference>
<gene>
    <name evidence="1" type="primary">p44</name>
    <name evidence="1" type="ORF">ANAPHAGO_00794</name>
</gene>
<reference evidence="1 2" key="1">
    <citation type="submission" date="2014-09" db="EMBL/GenBank/DDBJ databases">
        <authorList>
            <person name="Loux Valentin"/>
            <person name="Dugat Thibaut"/>
        </authorList>
    </citation>
    <scope>NUCLEOTIDE SEQUENCE [LARGE SCALE GENOMIC DNA]</scope>
    <source>
        <strain evidence="1 2">BOV-10_179</strain>
    </source>
</reference>
<name>A0A098EFQ2_ANAPH</name>